<keyword evidence="9" id="KW-0812">Transmembrane</keyword>
<evidence type="ECO:0000256" key="8">
    <source>
        <dbReference type="RuleBase" id="RU003983"/>
    </source>
</evidence>
<evidence type="ECO:0000256" key="3">
    <source>
        <dbReference type="ARBA" id="ARBA00022801"/>
    </source>
</evidence>
<evidence type="ECO:0000256" key="1">
    <source>
        <dbReference type="ARBA" id="ARBA00022670"/>
    </source>
</evidence>
<feature type="transmembrane region" description="Helical" evidence="9">
    <location>
        <begin position="65"/>
        <end position="83"/>
    </location>
</feature>
<dbReference type="RefSeq" id="WP_213410392.1">
    <property type="nucleotide sequence ID" value="NZ_BOVK01000006.1"/>
</dbReference>
<dbReference type="PANTHER" id="PTHR10120">
    <property type="entry name" value="CAAX PRENYL PROTEASE 1"/>
    <property type="match status" value="1"/>
</dbReference>
<gene>
    <name evidence="12" type="primary">yhfN</name>
    <name evidence="12" type="ORF">XYCOK13_05880</name>
</gene>
<name>A0A8J4H2H8_9BACL</name>
<dbReference type="InterPro" id="IPR001915">
    <property type="entry name" value="Peptidase_M48"/>
</dbReference>
<keyword evidence="2 7" id="KW-0479">Metal-binding</keyword>
<evidence type="ECO:0000256" key="4">
    <source>
        <dbReference type="ARBA" id="ARBA00022833"/>
    </source>
</evidence>
<dbReference type="Pfam" id="PF01435">
    <property type="entry name" value="Peptidase_M48"/>
    <property type="match status" value="1"/>
</dbReference>
<evidence type="ECO:0000256" key="6">
    <source>
        <dbReference type="PIRSR" id="PIRSR627057-1"/>
    </source>
</evidence>
<feature type="domain" description="Peptidase M48" evidence="10">
    <location>
        <begin position="211"/>
        <end position="410"/>
    </location>
</feature>
<dbReference type="InterPro" id="IPR032456">
    <property type="entry name" value="Peptidase_M48_N"/>
</dbReference>
<organism evidence="12 13">
    <name type="scientific">Xylanibacillus composti</name>
    <dbReference type="NCBI Taxonomy" id="1572762"/>
    <lineage>
        <taxon>Bacteria</taxon>
        <taxon>Bacillati</taxon>
        <taxon>Bacillota</taxon>
        <taxon>Bacilli</taxon>
        <taxon>Bacillales</taxon>
        <taxon>Paenibacillaceae</taxon>
        <taxon>Xylanibacillus</taxon>
    </lineage>
</organism>
<dbReference type="GO" id="GO:0071586">
    <property type="term" value="P:CAAX-box protein processing"/>
    <property type="evidence" value="ECO:0007669"/>
    <property type="project" value="InterPro"/>
</dbReference>
<evidence type="ECO:0000259" key="11">
    <source>
        <dbReference type="Pfam" id="PF16491"/>
    </source>
</evidence>
<protein>
    <submittedName>
        <fullName evidence="12">Metalloprotease</fullName>
    </submittedName>
</protein>
<feature type="transmembrane region" description="Helical" evidence="9">
    <location>
        <begin position="104"/>
        <end position="122"/>
    </location>
</feature>
<evidence type="ECO:0000313" key="12">
    <source>
        <dbReference type="EMBL" id="GIQ67764.1"/>
    </source>
</evidence>
<dbReference type="Gene3D" id="3.30.2010.10">
    <property type="entry name" value="Metalloproteases ('zincins'), catalytic domain"/>
    <property type="match status" value="1"/>
</dbReference>
<evidence type="ECO:0000256" key="7">
    <source>
        <dbReference type="PIRSR" id="PIRSR627057-2"/>
    </source>
</evidence>
<proteinExistence type="inferred from homology"/>
<keyword evidence="3 8" id="KW-0378">Hydrolase</keyword>
<dbReference type="GO" id="GO:0004222">
    <property type="term" value="F:metalloendopeptidase activity"/>
    <property type="evidence" value="ECO:0007669"/>
    <property type="project" value="InterPro"/>
</dbReference>
<keyword evidence="4 7" id="KW-0862">Zinc</keyword>
<evidence type="ECO:0000256" key="9">
    <source>
        <dbReference type="SAM" id="Phobius"/>
    </source>
</evidence>
<keyword evidence="9" id="KW-1133">Transmembrane helix</keyword>
<feature type="transmembrane region" description="Helical" evidence="9">
    <location>
        <begin position="331"/>
        <end position="349"/>
    </location>
</feature>
<reference evidence="12" key="1">
    <citation type="submission" date="2021-04" db="EMBL/GenBank/DDBJ databases">
        <title>Draft genome sequence of Xylanibacillus composti strain K13.</title>
        <authorList>
            <person name="Uke A."/>
            <person name="Chhe C."/>
            <person name="Baramee S."/>
            <person name="Kosugi A."/>
        </authorList>
    </citation>
    <scope>NUCLEOTIDE SEQUENCE</scope>
    <source>
        <strain evidence="12">K13</strain>
    </source>
</reference>
<dbReference type="GO" id="GO:0046872">
    <property type="term" value="F:metal ion binding"/>
    <property type="evidence" value="ECO:0007669"/>
    <property type="project" value="UniProtKB-KW"/>
</dbReference>
<evidence type="ECO:0000256" key="2">
    <source>
        <dbReference type="ARBA" id="ARBA00022723"/>
    </source>
</evidence>
<keyword evidence="13" id="KW-1185">Reference proteome</keyword>
<dbReference type="CDD" id="cd07343">
    <property type="entry name" value="M48A_Zmpste24p_like"/>
    <property type="match status" value="1"/>
</dbReference>
<dbReference type="Pfam" id="PF16491">
    <property type="entry name" value="Peptidase_M48_N"/>
    <property type="match status" value="1"/>
</dbReference>
<feature type="binding site" evidence="7">
    <location>
        <position position="282"/>
    </location>
    <ligand>
        <name>Zn(2+)</name>
        <dbReference type="ChEBI" id="CHEBI:29105"/>
        <note>catalytic</note>
    </ligand>
</feature>
<comment type="caution">
    <text evidence="12">The sequence shown here is derived from an EMBL/GenBank/DDBJ whole genome shotgun (WGS) entry which is preliminary data.</text>
</comment>
<dbReference type="EMBL" id="BOVK01000006">
    <property type="protein sequence ID" value="GIQ67764.1"/>
    <property type="molecule type" value="Genomic_DNA"/>
</dbReference>
<comment type="similarity">
    <text evidence="8">Belongs to the peptidase M48 family.</text>
</comment>
<feature type="active site" description="Proton donor" evidence="6">
    <location>
        <position position="362"/>
    </location>
</feature>
<dbReference type="InterPro" id="IPR027057">
    <property type="entry name" value="CAXX_Prtase_1"/>
</dbReference>
<feature type="transmembrane region" description="Helical" evidence="9">
    <location>
        <begin position="180"/>
        <end position="199"/>
    </location>
</feature>
<feature type="transmembrane region" description="Helical" evidence="9">
    <location>
        <begin position="7"/>
        <end position="26"/>
    </location>
</feature>
<feature type="transmembrane region" description="Helical" evidence="9">
    <location>
        <begin position="148"/>
        <end position="168"/>
    </location>
</feature>
<evidence type="ECO:0000256" key="5">
    <source>
        <dbReference type="ARBA" id="ARBA00023049"/>
    </source>
</evidence>
<keyword evidence="9" id="KW-0472">Membrane</keyword>
<feature type="binding site" evidence="7">
    <location>
        <position position="278"/>
    </location>
    <ligand>
        <name>Zn(2+)</name>
        <dbReference type="ChEBI" id="CHEBI:29105"/>
        <note>catalytic</note>
    </ligand>
</feature>
<evidence type="ECO:0000259" key="10">
    <source>
        <dbReference type="Pfam" id="PF01435"/>
    </source>
</evidence>
<evidence type="ECO:0000313" key="13">
    <source>
        <dbReference type="Proteomes" id="UP000677918"/>
    </source>
</evidence>
<keyword evidence="1 8" id="KW-0645">Protease</keyword>
<accession>A0A8J4H2H8</accession>
<comment type="cofactor">
    <cofactor evidence="7 8">
        <name>Zn(2+)</name>
        <dbReference type="ChEBI" id="CHEBI:29105"/>
    </cofactor>
    <text evidence="7 8">Binds 1 zinc ion per subunit.</text>
</comment>
<dbReference type="Proteomes" id="UP000677918">
    <property type="component" value="Unassembled WGS sequence"/>
</dbReference>
<feature type="active site" evidence="6">
    <location>
        <position position="279"/>
    </location>
</feature>
<feature type="binding site" evidence="7">
    <location>
        <position position="358"/>
    </location>
    <ligand>
        <name>Zn(2+)</name>
        <dbReference type="ChEBI" id="CHEBI:29105"/>
        <note>catalytic</note>
    </ligand>
</feature>
<keyword evidence="5 8" id="KW-0482">Metalloprotease</keyword>
<feature type="domain" description="CAAX prenyl protease 1 N-terminal" evidence="11">
    <location>
        <begin position="73"/>
        <end position="204"/>
    </location>
</feature>
<sequence length="426" mass="48748">MKLGKNRAFWAGLLLIPLSIALYLMLTDSYSVPEHLQGSAADPATFLSPEEVRQGSLYNDLRNGLFLLSFPWEWAIYLLLLGSRSVQRLSEMWLVNRRFYVFRFVGYVWLIHTASYLLYLPIRLISYRLSKHYGISVQPAADWLRDQAISYSLDFVLLAAVSAVVFAFMRKNARNWWFKVWLLSIPFTLFMMIIQPVVIDPLYDEFTRLSDPVLEEKILSLAEQSGISTDRVYEVKVSDKTNAMNAYVNGLGTSLRIVLWDTTLQRLTEEQILLIMAHEIGHYVMHHLEWSAVGAIASLFILLWAGSILLRLALAKWGERWQLKSAADLRALPLLLLIVSVLSFASLPFSNAVSRQAERAADRYALAMIPDGEAGVRLYQDMAKASLREWHPPLLIRLLGSTHPSYRERILYHYEHLQSNAAGQEP</sequence>
<feature type="transmembrane region" description="Helical" evidence="9">
    <location>
        <begin position="290"/>
        <end position="310"/>
    </location>
</feature>
<dbReference type="AlphaFoldDB" id="A0A8J4H2H8"/>